<organism evidence="1 2">
    <name type="scientific">Flavivirga spongiicola</name>
    <dbReference type="NCBI Taxonomy" id="421621"/>
    <lineage>
        <taxon>Bacteria</taxon>
        <taxon>Pseudomonadati</taxon>
        <taxon>Bacteroidota</taxon>
        <taxon>Flavobacteriia</taxon>
        <taxon>Flavobacteriales</taxon>
        <taxon>Flavobacteriaceae</taxon>
        <taxon>Flavivirga</taxon>
    </lineage>
</organism>
<dbReference type="EMBL" id="JAODOP010000004">
    <property type="protein sequence ID" value="MEF3834140.1"/>
    <property type="molecule type" value="Genomic_DNA"/>
</dbReference>
<name>A0ABU7XTT0_9FLAO</name>
<accession>A0ABU7XTT0</accession>
<keyword evidence="2" id="KW-1185">Reference proteome</keyword>
<protein>
    <recommendedName>
        <fullName evidence="3">Lipocalin-like domain-containing protein</fullName>
    </recommendedName>
</protein>
<evidence type="ECO:0008006" key="3">
    <source>
        <dbReference type="Google" id="ProtNLM"/>
    </source>
</evidence>
<evidence type="ECO:0000313" key="2">
    <source>
        <dbReference type="Proteomes" id="UP001337305"/>
    </source>
</evidence>
<reference evidence="1 2" key="1">
    <citation type="submission" date="2022-09" db="EMBL/GenBank/DDBJ databases">
        <title>Genome sequencing of Flavivirga sp. MEBiC05379.</title>
        <authorList>
            <person name="Oh H.-M."/>
            <person name="Kwon K.K."/>
            <person name="Park M.J."/>
            <person name="Yang S.-H."/>
        </authorList>
    </citation>
    <scope>NUCLEOTIDE SEQUENCE [LARGE SCALE GENOMIC DNA]</scope>
    <source>
        <strain evidence="1 2">MEBiC05379</strain>
    </source>
</reference>
<evidence type="ECO:0000313" key="1">
    <source>
        <dbReference type="EMBL" id="MEF3834140.1"/>
    </source>
</evidence>
<dbReference type="Proteomes" id="UP001337305">
    <property type="component" value="Unassembled WGS sequence"/>
</dbReference>
<comment type="caution">
    <text evidence="1">The sequence shown here is derived from an EMBL/GenBank/DDBJ whole genome shotgun (WGS) entry which is preliminary data.</text>
</comment>
<proteinExistence type="predicted"/>
<sequence length="141" mass="16538">MKYISKVLIIVLFFANMATYSQSIKESELIGKWNVVNLEGELPSVEAEKETMDALMRAFKESTFELESDHSFTFDIDFIGIEDMMIKVHWKYDAKKSKIVIQEWEDKEKWNGGLMEIIVKKQNGKVFFRLTESPFILEVKK</sequence>
<dbReference type="RefSeq" id="WP_303306474.1">
    <property type="nucleotide sequence ID" value="NZ_JAODOP010000004.1"/>
</dbReference>
<gene>
    <name evidence="1" type="ORF">N1F79_13460</name>
</gene>